<gene>
    <name evidence="7" type="ORF">R5R35_011161</name>
</gene>
<dbReference type="GO" id="GO:0005788">
    <property type="term" value="C:endoplasmic reticulum lumen"/>
    <property type="evidence" value="ECO:0007669"/>
    <property type="project" value="TreeGrafter"/>
</dbReference>
<name>A0AAN9Z6Q9_9ORTH</name>
<dbReference type="SUPFAM" id="SSF52833">
    <property type="entry name" value="Thioredoxin-like"/>
    <property type="match status" value="1"/>
</dbReference>
<evidence type="ECO:0000313" key="8">
    <source>
        <dbReference type="Proteomes" id="UP001378592"/>
    </source>
</evidence>
<dbReference type="Proteomes" id="UP001378592">
    <property type="component" value="Unassembled WGS sequence"/>
</dbReference>
<organism evidence="7 8">
    <name type="scientific">Gryllus longicercus</name>
    <dbReference type="NCBI Taxonomy" id="2509291"/>
    <lineage>
        <taxon>Eukaryota</taxon>
        <taxon>Metazoa</taxon>
        <taxon>Ecdysozoa</taxon>
        <taxon>Arthropoda</taxon>
        <taxon>Hexapoda</taxon>
        <taxon>Insecta</taxon>
        <taxon>Pterygota</taxon>
        <taxon>Neoptera</taxon>
        <taxon>Polyneoptera</taxon>
        <taxon>Orthoptera</taxon>
        <taxon>Ensifera</taxon>
        <taxon>Gryllidea</taxon>
        <taxon>Grylloidea</taxon>
        <taxon>Gryllidae</taxon>
        <taxon>Gryllinae</taxon>
        <taxon>Gryllus</taxon>
    </lineage>
</organism>
<dbReference type="EMBL" id="JAZDUA010000222">
    <property type="protein sequence ID" value="KAK7863760.1"/>
    <property type="molecule type" value="Genomic_DNA"/>
</dbReference>
<keyword evidence="2 5" id="KW-0732">Signal</keyword>
<dbReference type="InterPro" id="IPR038219">
    <property type="entry name" value="Sep15/SelM_sf"/>
</dbReference>
<evidence type="ECO:0000256" key="4">
    <source>
        <dbReference type="ARBA" id="ARBA00040773"/>
    </source>
</evidence>
<keyword evidence="8" id="KW-1185">Reference proteome</keyword>
<proteinExistence type="inferred from homology"/>
<feature type="chain" id="PRO_5042921780" description="Selenoprotein M" evidence="5">
    <location>
        <begin position="22"/>
        <end position="117"/>
    </location>
</feature>
<dbReference type="InterPro" id="IPR039992">
    <property type="entry name" value="Sep15_SelM"/>
</dbReference>
<dbReference type="Gene3D" id="3.40.30.50">
    <property type="entry name" value="Sep15/SelM thioredoxin-like domain, active-site redox motif"/>
    <property type="match status" value="1"/>
</dbReference>
<dbReference type="GO" id="GO:0016491">
    <property type="term" value="F:oxidoreductase activity"/>
    <property type="evidence" value="ECO:0007669"/>
    <property type="project" value="TreeGrafter"/>
</dbReference>
<reference evidence="7 8" key="1">
    <citation type="submission" date="2024-03" db="EMBL/GenBank/DDBJ databases">
        <title>The genome assembly and annotation of the cricket Gryllus longicercus Weissman &amp; Gray.</title>
        <authorList>
            <person name="Szrajer S."/>
            <person name="Gray D."/>
            <person name="Ylla G."/>
        </authorList>
    </citation>
    <scope>NUCLEOTIDE SEQUENCE [LARGE SCALE GENOMIC DNA]</scope>
    <source>
        <strain evidence="7">DAG 2021-001</strain>
        <tissue evidence="7">Whole body minus gut</tissue>
    </source>
</reference>
<dbReference type="InterPro" id="IPR036249">
    <property type="entry name" value="Thioredoxin-like_sf"/>
</dbReference>
<evidence type="ECO:0000313" key="7">
    <source>
        <dbReference type="EMBL" id="KAK7863760.1"/>
    </source>
</evidence>
<evidence type="ECO:0000259" key="6">
    <source>
        <dbReference type="Pfam" id="PF08806"/>
    </source>
</evidence>
<evidence type="ECO:0000256" key="2">
    <source>
        <dbReference type="ARBA" id="ARBA00022729"/>
    </source>
</evidence>
<evidence type="ECO:0000256" key="1">
    <source>
        <dbReference type="ARBA" id="ARBA00005742"/>
    </source>
</evidence>
<dbReference type="PANTHER" id="PTHR13077">
    <property type="entry name" value="SELENOPROTEIN F"/>
    <property type="match status" value="1"/>
</dbReference>
<comment type="caution">
    <text evidence="7">The sequence shown here is derived from an EMBL/GenBank/DDBJ whole genome shotgun (WGS) entry which is preliminary data.</text>
</comment>
<feature type="signal peptide" evidence="5">
    <location>
        <begin position="1"/>
        <end position="21"/>
    </location>
</feature>
<dbReference type="AlphaFoldDB" id="A0AAN9Z6Q9"/>
<sequence>MNCICFRIFTLLAICFGYSEGERIARASIESCTGCALANYPEIKKFIEFDIHDFEDVAFKQVPGLLPELVLYDKYDQELERHPFRCRSREECCQLLLEKGFKRKAKALSGSHLHDDM</sequence>
<dbReference type="InterPro" id="IPR014912">
    <property type="entry name" value="Sep15_SelM_dom"/>
</dbReference>
<evidence type="ECO:0000256" key="3">
    <source>
        <dbReference type="ARBA" id="ARBA00022933"/>
    </source>
</evidence>
<evidence type="ECO:0000256" key="5">
    <source>
        <dbReference type="SAM" id="SignalP"/>
    </source>
</evidence>
<dbReference type="Pfam" id="PF08806">
    <property type="entry name" value="Sep15_SelM"/>
    <property type="match status" value="1"/>
</dbReference>
<protein>
    <recommendedName>
        <fullName evidence="4">Selenoprotein M</fullName>
    </recommendedName>
</protein>
<feature type="domain" description="Selenoprotein F/M" evidence="6">
    <location>
        <begin position="28"/>
        <end position="101"/>
    </location>
</feature>
<comment type="similarity">
    <text evidence="1">Belongs to the selenoprotein M/F family.</text>
</comment>
<dbReference type="PANTHER" id="PTHR13077:SF7">
    <property type="entry name" value="SELENOPROTEIN M"/>
    <property type="match status" value="1"/>
</dbReference>
<accession>A0AAN9Z6Q9</accession>
<keyword evidence="3" id="KW-0712">Selenocysteine</keyword>